<dbReference type="InterPro" id="IPR047200">
    <property type="entry name" value="MFS_YcaD-like"/>
</dbReference>
<dbReference type="GO" id="GO:0005886">
    <property type="term" value="C:plasma membrane"/>
    <property type="evidence" value="ECO:0007669"/>
    <property type="project" value="TreeGrafter"/>
</dbReference>
<evidence type="ECO:0000256" key="4">
    <source>
        <dbReference type="SAM" id="Phobius"/>
    </source>
</evidence>
<keyword evidence="3 4" id="KW-0472">Membrane</keyword>
<feature type="transmembrane region" description="Helical" evidence="4">
    <location>
        <begin position="73"/>
        <end position="92"/>
    </location>
</feature>
<feature type="transmembrane region" description="Helical" evidence="4">
    <location>
        <begin position="38"/>
        <end position="61"/>
    </location>
</feature>
<keyword evidence="1 4" id="KW-0812">Transmembrane</keyword>
<feature type="transmembrane region" description="Helical" evidence="4">
    <location>
        <begin position="164"/>
        <end position="183"/>
    </location>
</feature>
<dbReference type="SUPFAM" id="SSF103473">
    <property type="entry name" value="MFS general substrate transporter"/>
    <property type="match status" value="1"/>
</dbReference>
<dbReference type="STRING" id="282197.SAMN04488517_103224"/>
<dbReference type="GO" id="GO:0022857">
    <property type="term" value="F:transmembrane transporter activity"/>
    <property type="evidence" value="ECO:0007669"/>
    <property type="project" value="InterPro"/>
</dbReference>
<evidence type="ECO:0000256" key="3">
    <source>
        <dbReference type="ARBA" id="ARBA00023136"/>
    </source>
</evidence>
<feature type="transmembrane region" description="Helical" evidence="4">
    <location>
        <begin position="292"/>
        <end position="320"/>
    </location>
</feature>
<organism evidence="6 7">
    <name type="scientific">Jannaschia rubra</name>
    <dbReference type="NCBI Taxonomy" id="282197"/>
    <lineage>
        <taxon>Bacteria</taxon>
        <taxon>Pseudomonadati</taxon>
        <taxon>Pseudomonadota</taxon>
        <taxon>Alphaproteobacteria</taxon>
        <taxon>Rhodobacterales</taxon>
        <taxon>Roseobacteraceae</taxon>
        <taxon>Jannaschia</taxon>
    </lineage>
</organism>
<dbReference type="CDD" id="cd17477">
    <property type="entry name" value="MFS_YcaD_like"/>
    <property type="match status" value="1"/>
</dbReference>
<dbReference type="InterPro" id="IPR011701">
    <property type="entry name" value="MFS"/>
</dbReference>
<dbReference type="RefSeq" id="WP_055683507.1">
    <property type="nucleotide sequence ID" value="NZ_CXPG01000021.1"/>
</dbReference>
<feature type="transmembrane region" description="Helical" evidence="4">
    <location>
        <begin position="359"/>
        <end position="376"/>
    </location>
</feature>
<keyword evidence="2 4" id="KW-1133">Transmembrane helix</keyword>
<dbReference type="Pfam" id="PF07690">
    <property type="entry name" value="MFS_1"/>
    <property type="match status" value="1"/>
</dbReference>
<feature type="transmembrane region" description="Helical" evidence="4">
    <location>
        <begin position="266"/>
        <end position="286"/>
    </location>
</feature>
<dbReference type="OrthoDB" id="9810614at2"/>
<evidence type="ECO:0000256" key="2">
    <source>
        <dbReference type="ARBA" id="ARBA00022989"/>
    </source>
</evidence>
<evidence type="ECO:0000256" key="1">
    <source>
        <dbReference type="ARBA" id="ARBA00022692"/>
    </source>
</evidence>
<feature type="transmembrane region" description="Helical" evidence="4">
    <location>
        <begin position="98"/>
        <end position="121"/>
    </location>
</feature>
<feature type="transmembrane region" description="Helical" evidence="4">
    <location>
        <begin position="133"/>
        <end position="152"/>
    </location>
</feature>
<feature type="transmembrane region" description="Helical" evidence="4">
    <location>
        <begin position="238"/>
        <end position="259"/>
    </location>
</feature>
<feature type="domain" description="Major facilitator superfamily (MFS) profile" evidence="5">
    <location>
        <begin position="9"/>
        <end position="381"/>
    </location>
</feature>
<dbReference type="InterPro" id="IPR036259">
    <property type="entry name" value="MFS_trans_sf"/>
</dbReference>
<evidence type="ECO:0000313" key="7">
    <source>
        <dbReference type="Proteomes" id="UP000048908"/>
    </source>
</evidence>
<feature type="transmembrane region" description="Helical" evidence="4">
    <location>
        <begin position="332"/>
        <end position="353"/>
    </location>
</feature>
<gene>
    <name evidence="6" type="primary">ycaD_2</name>
    <name evidence="6" type="ORF">JAN5088_02913</name>
</gene>
<evidence type="ECO:0000313" key="6">
    <source>
        <dbReference type="EMBL" id="CTQ34121.1"/>
    </source>
</evidence>
<sequence length="418" mass="43176">MALRTHVRPVAALLGGTAAFNAGNSLLGVVLPLRMEGAGYPVWLTGLVMAAFYMGLALGGLRAKRVILRIGHIRAFTAFAAVCAASCLFYGFTSGPIAWVTLRIVGGFTIAGMTTAIESWLNERSANETRGRVLGYYMLAYYLAVAAGQTMVNLAPLGGHEHLMIAAALIGLSLVPVALTRLGEPSLAEVRVLNVRALHATSRVGVTGAAVAGMIVGSFYSLGIVFARGMGLGVTEAALFMSTVVIGGLIFQLPLGMLADRFDRRVVLAFVLLAAGASWAGVALTVGQGSPLLAAVPALLFGGAISGIYPLCLALTFDLLDRRYYVAAAGRLLMVYSVGAAIGPLVASVVMSAFGPGSFFALESLVAAAFAVAVLLRARTRAAPAAEDCEPFVPMPDGTPVATALDPRTDPQGSADMA</sequence>
<proteinExistence type="predicted"/>
<dbReference type="PANTHER" id="PTHR23521">
    <property type="entry name" value="TRANSPORTER MFS SUPERFAMILY"/>
    <property type="match status" value="1"/>
</dbReference>
<keyword evidence="7" id="KW-1185">Reference proteome</keyword>
<dbReference type="Gene3D" id="1.20.1250.20">
    <property type="entry name" value="MFS general substrate transporter like domains"/>
    <property type="match status" value="2"/>
</dbReference>
<protein>
    <submittedName>
        <fullName evidence="6">Putative MFS-type transporter YcaD</fullName>
    </submittedName>
</protein>
<feature type="transmembrane region" description="Helical" evidence="4">
    <location>
        <begin position="204"/>
        <end position="226"/>
    </location>
</feature>
<dbReference type="InterPro" id="IPR020846">
    <property type="entry name" value="MFS_dom"/>
</dbReference>
<dbReference type="PANTHER" id="PTHR23521:SF3">
    <property type="entry name" value="MFS TRANSPORTER"/>
    <property type="match status" value="1"/>
</dbReference>
<reference evidence="6 7" key="1">
    <citation type="submission" date="2015-07" db="EMBL/GenBank/DDBJ databases">
        <authorList>
            <person name="Noorani M."/>
        </authorList>
    </citation>
    <scope>NUCLEOTIDE SEQUENCE [LARGE SCALE GENOMIC DNA]</scope>
    <source>
        <strain evidence="6 7">CECT 5088</strain>
    </source>
</reference>
<accession>A0A0M6XV41</accession>
<dbReference type="PROSITE" id="PS50850">
    <property type="entry name" value="MFS"/>
    <property type="match status" value="1"/>
</dbReference>
<dbReference type="Proteomes" id="UP000048908">
    <property type="component" value="Unassembled WGS sequence"/>
</dbReference>
<dbReference type="EMBL" id="CXPG01000021">
    <property type="protein sequence ID" value="CTQ34121.1"/>
    <property type="molecule type" value="Genomic_DNA"/>
</dbReference>
<evidence type="ECO:0000259" key="5">
    <source>
        <dbReference type="PROSITE" id="PS50850"/>
    </source>
</evidence>
<name>A0A0M6XV41_9RHOB</name>
<dbReference type="AlphaFoldDB" id="A0A0M6XV41"/>